<evidence type="ECO:0000313" key="23">
    <source>
        <dbReference type="Proteomes" id="UP000010795"/>
    </source>
</evidence>
<dbReference type="RefSeq" id="WP_015255450.1">
    <property type="nucleotide sequence ID" value="NC_019897.1"/>
</dbReference>
<feature type="modified residue" description="Phosphoserine" evidence="19">
    <location>
        <position position="113"/>
    </location>
</feature>
<evidence type="ECO:0000256" key="16">
    <source>
        <dbReference type="PIRSR" id="PIRSR604439-2"/>
    </source>
</evidence>
<feature type="binding site" evidence="15">
    <location>
        <position position="153"/>
    </location>
    <ligand>
        <name>D-threo-isocitrate</name>
        <dbReference type="ChEBI" id="CHEBI:15562"/>
    </ligand>
</feature>
<sequence length="432" mass="47731">MLQLEKFAPPTEGEKITIKDGKLQVPNNPIVPFIEGDGTGRDIWRASKRVLDAAVEKAYKGEKKIAWYEVFAGEKAYNTYGEWLPNDTLTAIREFIVAIKGPLTTPVGGGIRSLNVALRQELDLYVCLRPVRYFQGVPSPVKRPDLVNMVIFRENTEDIYAGIEYQEGTPEVKKVIEFLQKEMGVKKIRFPETSGIGIKPVSSEGSKRLVRAAIEYAIKHKRKSVTLVHKGNIMKFTEGAFKNWGYEVAEQEFPDKTFTWGQYDRIKEAEGVEAANKAQAEAEAAGKIIIKDAIADIALQQVLTRPAEFDVIATLNLNGDYLSDALAAQVGGIGIAPGANINYVTGHAIFEATHGTAPKYADKDVVNPGSVILSGVMMLEHLGWQEAADLIYKGMETAINNKTVTYDFARLMEGAKEVKCSEFADEVIKHMA</sequence>
<accession>L0EFY3</accession>
<feature type="domain" description="Isopropylmalate dehydrogenase-like" evidence="21">
    <location>
        <begin position="30"/>
        <end position="427"/>
    </location>
</feature>
<dbReference type="OrthoDB" id="9806254at2"/>
<name>L0EFY3_THECK</name>
<feature type="binding site" evidence="16">
    <location>
        <begin position="354"/>
        <end position="360"/>
    </location>
    <ligand>
        <name>NADP(+)</name>
        <dbReference type="ChEBI" id="CHEBI:58349"/>
    </ligand>
</feature>
<evidence type="ECO:0000256" key="6">
    <source>
        <dbReference type="ARBA" id="ARBA00022435"/>
    </source>
</evidence>
<evidence type="ECO:0000256" key="8">
    <source>
        <dbReference type="ARBA" id="ARBA00022723"/>
    </source>
</evidence>
<feature type="site" description="Critical for catalysis" evidence="18">
    <location>
        <position position="160"/>
    </location>
</feature>
<feature type="binding site" evidence="16">
    <location>
        <position position="406"/>
    </location>
    <ligand>
        <name>NADP(+)</name>
        <dbReference type="ChEBI" id="CHEBI:58349"/>
    </ligand>
</feature>
<evidence type="ECO:0000256" key="11">
    <source>
        <dbReference type="ARBA" id="ARBA00023002"/>
    </source>
</evidence>
<feature type="binding site" evidence="15">
    <location>
        <position position="113"/>
    </location>
    <ligand>
        <name>D-threo-isocitrate</name>
        <dbReference type="ChEBI" id="CHEBI:15562"/>
    </ligand>
</feature>
<feature type="modified residue" description="N6-succinyllysine" evidence="19">
    <location>
        <position position="100"/>
    </location>
</feature>
<evidence type="ECO:0000256" key="2">
    <source>
        <dbReference type="ARBA" id="ARBA00007769"/>
    </source>
</evidence>
<dbReference type="InterPro" id="IPR004439">
    <property type="entry name" value="Isocitrate_DH_NADP_dimer_prok"/>
</dbReference>
<comment type="catalytic activity">
    <reaction evidence="13">
        <text>D-threo-isocitrate + NADP(+) = 2-oxoglutarate + CO2 + NADPH</text>
        <dbReference type="Rhea" id="RHEA:19629"/>
        <dbReference type="ChEBI" id="CHEBI:15562"/>
        <dbReference type="ChEBI" id="CHEBI:16526"/>
        <dbReference type="ChEBI" id="CHEBI:16810"/>
        <dbReference type="ChEBI" id="CHEBI:57783"/>
        <dbReference type="ChEBI" id="CHEBI:58349"/>
        <dbReference type="EC" id="1.1.1.42"/>
    </reaction>
</comment>
<dbReference type="GO" id="GO:0006099">
    <property type="term" value="P:tricarboxylic acid cycle"/>
    <property type="evidence" value="ECO:0007669"/>
    <property type="project" value="UniProtKB-UniRule"/>
</dbReference>
<keyword evidence="23" id="KW-1185">Reference proteome</keyword>
<keyword evidence="9 17" id="KW-0460">Magnesium</keyword>
<dbReference type="NCBIfam" id="NF005425">
    <property type="entry name" value="PRK07006.1"/>
    <property type="match status" value="1"/>
</dbReference>
<evidence type="ECO:0000256" key="5">
    <source>
        <dbReference type="ARBA" id="ARBA00019562"/>
    </source>
</evidence>
<evidence type="ECO:0000256" key="12">
    <source>
        <dbReference type="ARBA" id="ARBA00023211"/>
    </source>
</evidence>
<evidence type="ECO:0000256" key="1">
    <source>
        <dbReference type="ARBA" id="ARBA00001936"/>
    </source>
</evidence>
<dbReference type="AlphaFoldDB" id="L0EFY3"/>
<keyword evidence="10 16" id="KW-0521">NADP</keyword>
<keyword evidence="7 20" id="KW-0816">Tricarboxylic acid cycle</keyword>
<proteinExistence type="inferred from homology"/>
<feature type="binding site" evidence="16">
    <location>
        <position position="104"/>
    </location>
    <ligand>
        <name>NADP(+)</name>
        <dbReference type="ChEBI" id="CHEBI:58349"/>
    </ligand>
</feature>
<comment type="cofactor">
    <cofactor evidence="17">
        <name>Mg(2+)</name>
        <dbReference type="ChEBI" id="CHEBI:18420"/>
    </cofactor>
    <cofactor evidence="17">
        <name>Mn(2+)</name>
        <dbReference type="ChEBI" id="CHEBI:29035"/>
    </cofactor>
    <text evidence="17">Binds 1 Mg(2+) or Mn(2+) ion per subunit.</text>
</comment>
<dbReference type="Gene3D" id="3.40.718.10">
    <property type="entry name" value="Isopropylmalate Dehydrogenase"/>
    <property type="match status" value="1"/>
</dbReference>
<evidence type="ECO:0000256" key="3">
    <source>
        <dbReference type="ARBA" id="ARBA00011738"/>
    </source>
</evidence>
<feature type="modified residue" description="N6-acetyllysine" evidence="19">
    <location>
        <position position="142"/>
    </location>
</feature>
<feature type="binding site" evidence="17">
    <location>
        <position position="320"/>
    </location>
    <ligand>
        <name>Mg(2+)</name>
        <dbReference type="ChEBI" id="CHEBI:18420"/>
    </ligand>
</feature>
<dbReference type="STRING" id="717605.Theco_2613"/>
<evidence type="ECO:0000259" key="21">
    <source>
        <dbReference type="SMART" id="SM01329"/>
    </source>
</evidence>
<comment type="cofactor">
    <cofactor evidence="1">
        <name>Mn(2+)</name>
        <dbReference type="ChEBI" id="CHEBI:29035"/>
    </cofactor>
</comment>
<feature type="binding site" evidence="15">
    <location>
        <position position="129"/>
    </location>
    <ligand>
        <name>D-threo-isocitrate</name>
        <dbReference type="ChEBI" id="CHEBI:15562"/>
    </ligand>
</feature>
<gene>
    <name evidence="22" type="ordered locus">Theco_2613</name>
</gene>
<feature type="binding site" evidence="16">
    <location>
        <position position="410"/>
    </location>
    <ligand>
        <name>NADP(+)</name>
        <dbReference type="ChEBI" id="CHEBI:58349"/>
    </ligand>
</feature>
<keyword evidence="6 20" id="KW-0329">Glyoxylate bypass</keyword>
<dbReference type="EC" id="1.1.1.42" evidence="4 20"/>
<comment type="subunit">
    <text evidence="3">Homodimer.</text>
</comment>
<dbReference type="Pfam" id="PF00180">
    <property type="entry name" value="Iso_dh"/>
    <property type="match status" value="1"/>
</dbReference>
<protein>
    <recommendedName>
        <fullName evidence="5 20">Isocitrate dehydrogenase [NADP]</fullName>
        <ecNumber evidence="4 20">1.1.1.42</ecNumber>
    </recommendedName>
</protein>
<dbReference type="Proteomes" id="UP000010795">
    <property type="component" value="Chromosome"/>
</dbReference>
<evidence type="ECO:0000313" key="22">
    <source>
        <dbReference type="EMBL" id="AGA58707.1"/>
    </source>
</evidence>
<keyword evidence="8 20" id="KW-0479">Metal-binding</keyword>
<comment type="similarity">
    <text evidence="2">Belongs to the isocitrate and isopropylmalate dehydrogenases family.</text>
</comment>
<dbReference type="GO" id="GO:0000287">
    <property type="term" value="F:magnesium ion binding"/>
    <property type="evidence" value="ECO:0007669"/>
    <property type="project" value="InterPro"/>
</dbReference>
<dbReference type="PANTHER" id="PTHR43504">
    <property type="entry name" value="ISOCITRATE DEHYDROGENASE [NADP]"/>
    <property type="match status" value="1"/>
</dbReference>
<dbReference type="EMBL" id="CP003255">
    <property type="protein sequence ID" value="AGA58707.1"/>
    <property type="molecule type" value="Genomic_DNA"/>
</dbReference>
<evidence type="ECO:0000256" key="19">
    <source>
        <dbReference type="PIRSR" id="PIRSR604439-5"/>
    </source>
</evidence>
<evidence type="ECO:0000256" key="10">
    <source>
        <dbReference type="ARBA" id="ARBA00022857"/>
    </source>
</evidence>
<dbReference type="HOGENOM" id="CLU_031953_7_1_9"/>
<dbReference type="GO" id="GO:0004450">
    <property type="term" value="F:isocitrate dehydrogenase (NADP+) activity"/>
    <property type="evidence" value="ECO:0007669"/>
    <property type="project" value="UniProtKB-UniRule"/>
</dbReference>
<evidence type="ECO:0000256" key="17">
    <source>
        <dbReference type="PIRSR" id="PIRSR604439-3"/>
    </source>
</evidence>
<evidence type="ECO:0000256" key="18">
    <source>
        <dbReference type="PIRSR" id="PIRSR604439-4"/>
    </source>
</evidence>
<evidence type="ECO:0000256" key="20">
    <source>
        <dbReference type="RuleBase" id="RU004446"/>
    </source>
</evidence>
<dbReference type="PANTHER" id="PTHR43504:SF1">
    <property type="entry name" value="ISOCITRATE DEHYDROGENASE [NADP]"/>
    <property type="match status" value="1"/>
</dbReference>
<keyword evidence="12 17" id="KW-0464">Manganese</keyword>
<dbReference type="KEGG" id="tco:Theco_2613"/>
<evidence type="ECO:0000256" key="14">
    <source>
        <dbReference type="ARBA" id="ARBA00046127"/>
    </source>
</evidence>
<evidence type="ECO:0000256" key="7">
    <source>
        <dbReference type="ARBA" id="ARBA00022532"/>
    </source>
</evidence>
<dbReference type="GO" id="GO:0051287">
    <property type="term" value="F:NAD binding"/>
    <property type="evidence" value="ECO:0007669"/>
    <property type="project" value="InterPro"/>
</dbReference>
<dbReference type="eggNOG" id="COG0538">
    <property type="taxonomic scope" value="Bacteria"/>
</dbReference>
<dbReference type="GO" id="GO:0006097">
    <property type="term" value="P:glyoxylate cycle"/>
    <property type="evidence" value="ECO:0007669"/>
    <property type="project" value="UniProtKB-KW"/>
</dbReference>
<dbReference type="NCBIfam" id="TIGR00183">
    <property type="entry name" value="prok_nadp_idh"/>
    <property type="match status" value="1"/>
</dbReference>
<keyword evidence="11" id="KW-0560">Oxidoreductase</keyword>
<evidence type="ECO:0000256" key="15">
    <source>
        <dbReference type="PIRSR" id="PIRSR604439-1"/>
    </source>
</evidence>
<dbReference type="InterPro" id="IPR019818">
    <property type="entry name" value="IsoCit/isopropylmalate_DH_CS"/>
</dbReference>
<feature type="binding site" evidence="15">
    <location>
        <position position="119"/>
    </location>
    <ligand>
        <name>D-threo-isocitrate</name>
        <dbReference type="ChEBI" id="CHEBI:15562"/>
    </ligand>
</feature>
<feature type="modified residue" description="N6-succinyllysine" evidence="19">
    <location>
        <position position="242"/>
    </location>
</feature>
<feature type="binding site" evidence="15">
    <location>
        <position position="115"/>
    </location>
    <ligand>
        <name>D-threo-isocitrate</name>
        <dbReference type="ChEBI" id="CHEBI:15562"/>
    </ligand>
</feature>
<reference evidence="23" key="1">
    <citation type="submission" date="2012-01" db="EMBL/GenBank/DDBJ databases">
        <title>Complete sequence of chromosome of Thermobacillus composti KWC4.</title>
        <authorList>
            <person name="Lucas S."/>
            <person name="Han J."/>
            <person name="Lapidus A."/>
            <person name="Cheng J.-F."/>
            <person name="Goodwin L."/>
            <person name="Pitluck S."/>
            <person name="Peters L."/>
            <person name="Ovchinnikova G."/>
            <person name="Teshima H."/>
            <person name="Detter J.C."/>
            <person name="Han C."/>
            <person name="Tapia R."/>
            <person name="Land M."/>
            <person name="Hauser L."/>
            <person name="Kyrpides N."/>
            <person name="Ivanova N."/>
            <person name="Pagani I."/>
            <person name="Anderson I."/>
            <person name="Woyke T."/>
        </authorList>
    </citation>
    <scope>NUCLEOTIDE SEQUENCE [LARGE SCALE GENOMIC DNA]</scope>
    <source>
        <strain evidence="23">DSM 18247 / JCM 13945 / KWC4</strain>
    </source>
</reference>
<dbReference type="SMART" id="SM01329">
    <property type="entry name" value="Iso_dh"/>
    <property type="match status" value="1"/>
</dbReference>
<organism evidence="22 23">
    <name type="scientific">Thermobacillus composti (strain DSM 18247 / JCM 13945 / KWC4)</name>
    <dbReference type="NCBI Taxonomy" id="717605"/>
    <lineage>
        <taxon>Bacteria</taxon>
        <taxon>Bacillati</taxon>
        <taxon>Bacillota</taxon>
        <taxon>Bacilli</taxon>
        <taxon>Bacillales</taxon>
        <taxon>Paenibacillaceae</taxon>
        <taxon>Thermobacillus</taxon>
    </lineage>
</organism>
<dbReference type="PROSITE" id="PS00470">
    <property type="entry name" value="IDH_IMDH"/>
    <property type="match status" value="1"/>
</dbReference>
<evidence type="ECO:0000256" key="4">
    <source>
        <dbReference type="ARBA" id="ARBA00013013"/>
    </source>
</evidence>
<feature type="binding site" evidence="16">
    <location>
        <position position="367"/>
    </location>
    <ligand>
        <name>NADP(+)</name>
        <dbReference type="ChEBI" id="CHEBI:58349"/>
    </ligand>
</feature>
<dbReference type="InterPro" id="IPR024084">
    <property type="entry name" value="IsoPropMal-DH-like_dom"/>
</dbReference>
<evidence type="ECO:0000256" key="9">
    <source>
        <dbReference type="ARBA" id="ARBA00022842"/>
    </source>
</evidence>
<dbReference type="SUPFAM" id="SSF53659">
    <property type="entry name" value="Isocitrate/Isopropylmalate dehydrogenase-like"/>
    <property type="match status" value="1"/>
</dbReference>
<evidence type="ECO:0000256" key="13">
    <source>
        <dbReference type="ARBA" id="ARBA00023554"/>
    </source>
</evidence>
<comment type="function">
    <text evidence="14">Catalyzes the oxidative decarboxylation of isocitrate to 2-oxoglutarate and carbon dioxide with the concomitant reduction of NADP(+).</text>
</comment>
<feature type="site" description="Critical for catalysis" evidence="18">
    <location>
        <position position="230"/>
    </location>
</feature>